<dbReference type="GO" id="GO:0016887">
    <property type="term" value="F:ATP hydrolysis activity"/>
    <property type="evidence" value="ECO:0007669"/>
    <property type="project" value="InterPro"/>
</dbReference>
<dbReference type="Pfam" id="PF01061">
    <property type="entry name" value="ABC2_membrane"/>
    <property type="match status" value="1"/>
</dbReference>
<feature type="transmembrane region" description="Helical" evidence="8">
    <location>
        <begin position="549"/>
        <end position="574"/>
    </location>
</feature>
<dbReference type="PANTHER" id="PTHR48041">
    <property type="entry name" value="ABC TRANSPORTER G FAMILY MEMBER 28"/>
    <property type="match status" value="1"/>
</dbReference>
<evidence type="ECO:0000256" key="1">
    <source>
        <dbReference type="ARBA" id="ARBA00004141"/>
    </source>
</evidence>
<dbReference type="GO" id="GO:0016020">
    <property type="term" value="C:membrane"/>
    <property type="evidence" value="ECO:0007669"/>
    <property type="project" value="UniProtKB-SubCell"/>
</dbReference>
<feature type="domain" description="ABC transporter" evidence="9">
    <location>
        <begin position="8"/>
        <end position="249"/>
    </location>
</feature>
<dbReference type="Gene3D" id="3.40.50.300">
    <property type="entry name" value="P-loop containing nucleotide triphosphate hydrolases"/>
    <property type="match status" value="1"/>
</dbReference>
<evidence type="ECO:0000256" key="5">
    <source>
        <dbReference type="ARBA" id="ARBA00022840"/>
    </source>
</evidence>
<dbReference type="AlphaFoldDB" id="A0A6B2L0A8"/>
<reference evidence="10" key="1">
    <citation type="journal article" date="2020" name="J. Eukaryot. Microbiol.">
        <title>De novo Sequencing, Assembly and Annotation of the Transcriptome for the Free-Living Testate Amoeba Arcella intermedia.</title>
        <authorList>
            <person name="Ribeiro G.M."/>
            <person name="Porfirio-Sousa A.L."/>
            <person name="Maurer-Alcala X.X."/>
            <person name="Katz L.A."/>
            <person name="Lahr D.J.G."/>
        </authorList>
    </citation>
    <scope>NUCLEOTIDE SEQUENCE</scope>
</reference>
<keyword evidence="5" id="KW-0067">ATP-binding</keyword>
<dbReference type="InterPro" id="IPR027417">
    <property type="entry name" value="P-loop_NTPase"/>
</dbReference>
<dbReference type="InterPro" id="IPR017871">
    <property type="entry name" value="ABC_transporter-like_CS"/>
</dbReference>
<keyword evidence="7 8" id="KW-0472">Membrane</keyword>
<dbReference type="PROSITE" id="PS00211">
    <property type="entry name" value="ABC_TRANSPORTER_1"/>
    <property type="match status" value="1"/>
</dbReference>
<keyword evidence="4" id="KW-0547">Nucleotide-binding</keyword>
<dbReference type="Pfam" id="PF00005">
    <property type="entry name" value="ABC_tran"/>
    <property type="match status" value="1"/>
</dbReference>
<dbReference type="InterPro" id="IPR050352">
    <property type="entry name" value="ABCG_transporters"/>
</dbReference>
<feature type="transmembrane region" description="Helical" evidence="8">
    <location>
        <begin position="327"/>
        <end position="347"/>
    </location>
</feature>
<evidence type="ECO:0000313" key="10">
    <source>
        <dbReference type="EMBL" id="NDV30433.1"/>
    </source>
</evidence>
<dbReference type="PROSITE" id="PS50893">
    <property type="entry name" value="ABC_TRANSPORTER_2"/>
    <property type="match status" value="1"/>
</dbReference>
<evidence type="ECO:0000256" key="2">
    <source>
        <dbReference type="ARBA" id="ARBA00022448"/>
    </source>
</evidence>
<dbReference type="PANTHER" id="PTHR48041:SF139">
    <property type="entry name" value="PROTEIN SCARLET"/>
    <property type="match status" value="1"/>
</dbReference>
<feature type="transmembrane region" description="Helical" evidence="8">
    <location>
        <begin position="436"/>
        <end position="460"/>
    </location>
</feature>
<sequence length="577" mass="64709">MLRNEAVLAWKDIHYTVKVGKEEREILKGISGYARPGELLAIIGSTGCGKSTLLDILAGRNKTGNISGNVTVNDMPAKKIFKSIGAYVAQEDVMMGNLTVRETITFSARLKLHTSKEQQDHKVNDVIEKFGLSKVADSRIGTAVRRGISGGEKKRAAISSEFITDPSLILLDEPTSGLDSVTAYTIVEQLKNLAHKDGKTVITTIHQPSGKMFKMFDKLLILSHGHVIYFGNSASAVQYFGDNLGKVCGQYENPADFFLEAVDEIEEMGQIEKVIYKEPPLDVQLSDEEDNTSTRPIKFKKSNMLNQFLYLVWRNVLNITRDPRTTYAQLGQSIFLALLIGSIYFGIKLDQKSIQNRMGAIFFIITNQAFGGFPLLSLFLEERELFKRERAGGLYNALPYYLAKLLTELPILLFYPIFFSSIAYWMIGFRPEADKFFMFCLSIIVMNFTTSSLFVLVGSIVPNIQLANVFAPLVLVLFMIFGGFFLNADNIPSYYVWLKYLSFFKWTYEVLLVNEMKGLHFTCTGSQGCIPTGDLQLLIMGMGDVNIPINLAILASMAVFYRVLGFFAVLFLHVEKK</sequence>
<feature type="transmembrane region" description="Helical" evidence="8">
    <location>
        <begin position="466"/>
        <end position="486"/>
    </location>
</feature>
<evidence type="ECO:0000256" key="6">
    <source>
        <dbReference type="ARBA" id="ARBA00022989"/>
    </source>
</evidence>
<keyword evidence="2" id="KW-0813">Transport</keyword>
<dbReference type="GO" id="GO:0140359">
    <property type="term" value="F:ABC-type transporter activity"/>
    <property type="evidence" value="ECO:0007669"/>
    <property type="project" value="InterPro"/>
</dbReference>
<evidence type="ECO:0000256" key="3">
    <source>
        <dbReference type="ARBA" id="ARBA00022692"/>
    </source>
</evidence>
<comment type="subcellular location">
    <subcellularLocation>
        <location evidence="1">Membrane</location>
        <topology evidence="1">Multi-pass membrane protein</topology>
    </subcellularLocation>
</comment>
<evidence type="ECO:0000256" key="4">
    <source>
        <dbReference type="ARBA" id="ARBA00022741"/>
    </source>
</evidence>
<feature type="transmembrane region" description="Helical" evidence="8">
    <location>
        <begin position="400"/>
        <end position="424"/>
    </location>
</feature>
<proteinExistence type="predicted"/>
<accession>A0A6B2L0A8</accession>
<name>A0A6B2L0A8_9EUKA</name>
<dbReference type="InterPro" id="IPR013525">
    <property type="entry name" value="ABC2_TM"/>
</dbReference>
<dbReference type="CDD" id="cd03213">
    <property type="entry name" value="ABCG_EPDR"/>
    <property type="match status" value="1"/>
</dbReference>
<dbReference type="SUPFAM" id="SSF52540">
    <property type="entry name" value="P-loop containing nucleoside triphosphate hydrolases"/>
    <property type="match status" value="1"/>
</dbReference>
<organism evidence="10">
    <name type="scientific">Arcella intermedia</name>
    <dbReference type="NCBI Taxonomy" id="1963864"/>
    <lineage>
        <taxon>Eukaryota</taxon>
        <taxon>Amoebozoa</taxon>
        <taxon>Tubulinea</taxon>
        <taxon>Elardia</taxon>
        <taxon>Arcellinida</taxon>
        <taxon>Sphaerothecina</taxon>
        <taxon>Arcellidae</taxon>
        <taxon>Arcella</taxon>
    </lineage>
</organism>
<keyword evidence="3 8" id="KW-0812">Transmembrane</keyword>
<dbReference type="Pfam" id="PF19055">
    <property type="entry name" value="ABC2_membrane_7"/>
    <property type="match status" value="1"/>
</dbReference>
<keyword evidence="6 8" id="KW-1133">Transmembrane helix</keyword>
<dbReference type="GO" id="GO:0005524">
    <property type="term" value="F:ATP binding"/>
    <property type="evidence" value="ECO:0007669"/>
    <property type="project" value="UniProtKB-KW"/>
</dbReference>
<dbReference type="InterPro" id="IPR003593">
    <property type="entry name" value="AAA+_ATPase"/>
</dbReference>
<dbReference type="InterPro" id="IPR003439">
    <property type="entry name" value="ABC_transporter-like_ATP-bd"/>
</dbReference>
<dbReference type="SMART" id="SM00382">
    <property type="entry name" value="AAA"/>
    <property type="match status" value="1"/>
</dbReference>
<evidence type="ECO:0000256" key="8">
    <source>
        <dbReference type="SAM" id="Phobius"/>
    </source>
</evidence>
<evidence type="ECO:0000259" key="9">
    <source>
        <dbReference type="PROSITE" id="PS50893"/>
    </source>
</evidence>
<protein>
    <recommendedName>
        <fullName evidence="9">ABC transporter domain-containing protein</fullName>
    </recommendedName>
</protein>
<dbReference type="InterPro" id="IPR043926">
    <property type="entry name" value="ABCG_dom"/>
</dbReference>
<evidence type="ECO:0000256" key="7">
    <source>
        <dbReference type="ARBA" id="ARBA00023136"/>
    </source>
</evidence>
<feature type="transmembrane region" description="Helical" evidence="8">
    <location>
        <begin position="359"/>
        <end position="380"/>
    </location>
</feature>
<dbReference type="EMBL" id="GIBP01001464">
    <property type="protein sequence ID" value="NDV30433.1"/>
    <property type="molecule type" value="Transcribed_RNA"/>
</dbReference>